<evidence type="ECO:0000313" key="2">
    <source>
        <dbReference type="EMBL" id="UYN55753.1"/>
    </source>
</evidence>
<protein>
    <submittedName>
        <fullName evidence="2">Uncharacterized protein</fullName>
    </submittedName>
</protein>
<sequence>MSKRKSAKNKKGSVIVSLLLTNVVALILINLWFGYYDFGPSFVGTVSFQHALEDFLRAKVVLGGGFLVLFNGYVIIWNLFLKNQEKSSKSKRATQQANRKK</sequence>
<proteinExistence type="predicted"/>
<name>A0ABY6H3R1_9LACO</name>
<keyword evidence="1" id="KW-0812">Transmembrane</keyword>
<organism evidence="2 3">
    <name type="scientific">Lacticaseibacillus chiayiensis</name>
    <dbReference type="NCBI Taxonomy" id="2100821"/>
    <lineage>
        <taxon>Bacteria</taxon>
        <taxon>Bacillati</taxon>
        <taxon>Bacillota</taxon>
        <taxon>Bacilli</taxon>
        <taxon>Lactobacillales</taxon>
        <taxon>Lactobacillaceae</taxon>
        <taxon>Lacticaseibacillus</taxon>
    </lineage>
</organism>
<dbReference type="EMBL" id="CP107523">
    <property type="protein sequence ID" value="UYN55753.1"/>
    <property type="molecule type" value="Genomic_DNA"/>
</dbReference>
<evidence type="ECO:0000256" key="1">
    <source>
        <dbReference type="SAM" id="Phobius"/>
    </source>
</evidence>
<keyword evidence="3" id="KW-1185">Reference proteome</keyword>
<accession>A0ABY6H3R1</accession>
<dbReference type="RefSeq" id="WP_129301559.1">
    <property type="nucleotide sequence ID" value="NZ_CP107523.1"/>
</dbReference>
<keyword evidence="1" id="KW-1133">Transmembrane helix</keyword>
<evidence type="ECO:0000313" key="3">
    <source>
        <dbReference type="Proteomes" id="UP001164790"/>
    </source>
</evidence>
<feature type="transmembrane region" description="Helical" evidence="1">
    <location>
        <begin position="55"/>
        <end position="81"/>
    </location>
</feature>
<reference evidence="2" key="1">
    <citation type="submission" date="2022-10" db="EMBL/GenBank/DDBJ databases">
        <title>Comparative genomic analysis and in-vitro probiotic properties of the potential probiotic L. chiayiensis AACE 3.</title>
        <authorList>
            <person name="Kang X."/>
        </authorList>
    </citation>
    <scope>NUCLEOTIDE SEQUENCE</scope>
    <source>
        <strain evidence="2">AACE 3</strain>
    </source>
</reference>
<dbReference type="Proteomes" id="UP001164790">
    <property type="component" value="Chromosome"/>
</dbReference>
<feature type="transmembrane region" description="Helical" evidence="1">
    <location>
        <begin position="12"/>
        <end position="35"/>
    </location>
</feature>
<gene>
    <name evidence="2" type="ORF">OFW50_09695</name>
</gene>
<keyword evidence="1" id="KW-0472">Membrane</keyword>